<feature type="transmembrane region" description="Helical" evidence="6">
    <location>
        <begin position="1089"/>
        <end position="1110"/>
    </location>
</feature>
<feature type="transmembrane region" description="Helical" evidence="6">
    <location>
        <begin position="867"/>
        <end position="887"/>
    </location>
</feature>
<keyword evidence="2" id="KW-0645">Protease</keyword>
<feature type="transmembrane region" description="Helical" evidence="6">
    <location>
        <begin position="894"/>
        <end position="914"/>
    </location>
</feature>
<reference evidence="8" key="1">
    <citation type="submission" date="2022-10" db="EMBL/GenBank/DDBJ databases">
        <title>Whole-Genome Sequencing of Brachybacterium huguangmaarense BRM-3, Isolated from Betula schmidtii.</title>
        <authorList>
            <person name="Haam D."/>
        </authorList>
    </citation>
    <scope>NUCLEOTIDE SEQUENCE</scope>
    <source>
        <strain evidence="8">BRM-3</strain>
    </source>
</reference>
<feature type="region of interest" description="Disordered" evidence="5">
    <location>
        <begin position="118"/>
        <end position="165"/>
    </location>
</feature>
<keyword evidence="6" id="KW-0812">Transmembrane</keyword>
<dbReference type="PROSITE" id="PS51935">
    <property type="entry name" value="NLPC_P60"/>
    <property type="match status" value="1"/>
</dbReference>
<dbReference type="NCBIfam" id="TIGR02675">
    <property type="entry name" value="tape_meas_nterm"/>
    <property type="match status" value="1"/>
</dbReference>
<dbReference type="PANTHER" id="PTHR47359">
    <property type="entry name" value="PEPTIDOGLYCAN DL-ENDOPEPTIDASE CWLO"/>
    <property type="match status" value="1"/>
</dbReference>
<evidence type="ECO:0000313" key="8">
    <source>
        <dbReference type="EMBL" id="UYG15761.1"/>
    </source>
</evidence>
<dbReference type="PANTHER" id="PTHR47359:SF3">
    <property type="entry name" value="NLP_P60 DOMAIN-CONTAINING PROTEIN-RELATED"/>
    <property type="match status" value="1"/>
</dbReference>
<evidence type="ECO:0000256" key="4">
    <source>
        <dbReference type="ARBA" id="ARBA00022807"/>
    </source>
</evidence>
<dbReference type="EMBL" id="CP107020">
    <property type="protein sequence ID" value="UYG15761.1"/>
    <property type="molecule type" value="Genomic_DNA"/>
</dbReference>
<feature type="transmembrane region" description="Helical" evidence="6">
    <location>
        <begin position="920"/>
        <end position="943"/>
    </location>
</feature>
<keyword evidence="6" id="KW-0472">Membrane</keyword>
<gene>
    <name evidence="8" type="ORF">BRM3_08895</name>
</gene>
<evidence type="ECO:0000259" key="7">
    <source>
        <dbReference type="PROSITE" id="PS51935"/>
    </source>
</evidence>
<dbReference type="InterPro" id="IPR038765">
    <property type="entry name" value="Papain-like_cys_pep_sf"/>
</dbReference>
<dbReference type="InterPro" id="IPR051794">
    <property type="entry name" value="PG_Endopeptidase_C40"/>
</dbReference>
<evidence type="ECO:0000256" key="1">
    <source>
        <dbReference type="ARBA" id="ARBA00007074"/>
    </source>
</evidence>
<feature type="transmembrane region" description="Helical" evidence="6">
    <location>
        <begin position="979"/>
        <end position="996"/>
    </location>
</feature>
<dbReference type="SUPFAM" id="SSF54001">
    <property type="entry name" value="Cysteine proteinases"/>
    <property type="match status" value="1"/>
</dbReference>
<dbReference type="RefSeq" id="WP_263592975.1">
    <property type="nucleotide sequence ID" value="NZ_CP107020.1"/>
</dbReference>
<evidence type="ECO:0000256" key="5">
    <source>
        <dbReference type="SAM" id="MobiDB-lite"/>
    </source>
</evidence>
<organism evidence="8 9">
    <name type="scientific">Brachybacterium huguangmaarense</name>
    <dbReference type="NCBI Taxonomy" id="1652028"/>
    <lineage>
        <taxon>Bacteria</taxon>
        <taxon>Bacillati</taxon>
        <taxon>Actinomycetota</taxon>
        <taxon>Actinomycetes</taxon>
        <taxon>Micrococcales</taxon>
        <taxon>Dermabacteraceae</taxon>
        <taxon>Brachybacterium</taxon>
    </lineage>
</organism>
<keyword evidence="9" id="KW-1185">Reference proteome</keyword>
<protein>
    <submittedName>
        <fullName evidence="8">NlpC/P60 family protein</fullName>
    </submittedName>
</protein>
<keyword evidence="3" id="KW-0378">Hydrolase</keyword>
<keyword evidence="4" id="KW-0788">Thiol protease</keyword>
<dbReference type="Pfam" id="PF20155">
    <property type="entry name" value="TMP_3"/>
    <property type="match status" value="1"/>
</dbReference>
<evidence type="ECO:0000256" key="2">
    <source>
        <dbReference type="ARBA" id="ARBA00022670"/>
    </source>
</evidence>
<feature type="compositionally biased region" description="Basic and acidic residues" evidence="5">
    <location>
        <begin position="148"/>
        <end position="161"/>
    </location>
</feature>
<dbReference type="Proteomes" id="UP001164305">
    <property type="component" value="Chromosome"/>
</dbReference>
<feature type="transmembrane region" description="Helical" evidence="6">
    <location>
        <begin position="1046"/>
        <end position="1068"/>
    </location>
</feature>
<feature type="domain" description="NlpC/P60" evidence="7">
    <location>
        <begin position="1352"/>
        <end position="1471"/>
    </location>
</feature>
<accession>A0ABY6FYS3</accession>
<sequence>MARSDAAWVDVLPRMKDFAAPLVKGVKDAAREAGIEGGKALSDSMSAEARKTNLNPLVEQLEKVEKAAKSSADQQAASARKAADEVGRAKQRIMTARAQESTATAQVVKAEGDLEKRRTVAATRSSEVQRAEQNLAAKRQDVSTSAEDLSKAEDDLADARRKSTSADADVAAAAAKVEAARARQAASAQKTSNEETALKAAITESKTAQAQAASAAEEHARAQAELGAAVEDAGQEATKAVPLWRRLWDGVGDTAGVKERVKSTLASVREEISKEGARIQSRGEALLGGLGKGLKWGAVGLGAGIAGGLGAAATGGFKRLADIEDARASLLGLKMSAQDVDRVMASALDSVKGTAFAMGDAASVAATMTAAGIKPGKDLTRTLSLVADSATIAKRDIGDMGLIWSSVASKGKLQGDDAMQLLESGIPIWQMVGEQMGITAGEAQELGSKGQVSFEVFRDAMEKNLGGAALKSGETVRGSFANMKAAVSRFGAAMLEGVFPLIAPALRSVTGWIDAATKAADPFFKAFTTGAKGLYDLLVGGNFTDALRNVFGWEEDSPAVDVLLNLRDAAISVAEWFQDHLWPVLQSVGSWIGDNLVPILSGVGAALTYLGGTAVVGAIGALVGVIGSAAAAIGWIPLAIGAAVSALTWFFTKTETGKAVLDGLIEVLGGVWEAVKVVATGDFHGGIFGLEEDNPIIGALISIHDTIVDVGGAVKTNLVDGWNAVTTAWQTGDAGDNPILGLLLKVKDIGTGVWDGIVGAVDRVKGALSGLGGSGEGLGQFVETLRWVGEQAGGYLSGVWNLFKGIGSFIAQVVTGVILPALSDLWNFVATVLAPIFMRLWTDYVGPALAGIGAAALWLYGNVLGPALTAIGWLLSNVVGPAFTWLYGNVVSPVITAIGAVVTFVFNSVVFPILDALKWVLTVAVPAAAQVLWGVISGVWNAIATITTWLYTNVIVPVWTAIQIAIAAVIAVVMTQVQAWMWLFQNVVAPIFSWLWQNVITPVWAGIQIAIANVVAWFQGTAWPIISNVITWVKTAFSVLKDALAYAWGYIRMNVIQPVVLWFLGTAWPTISSVIERIKGAFSTMKDALAHAWMLVRVNIIQPVLVWFLGTVKPTIDRVTGQISAAFTLMKDGIKSAWEKVRDAARAPVKFVIDTVYNSGLRANFNKVADTMKLPASVRLPAVSLPPGFAGGGLFSGILPGSSRMQDGDDQLIAARRGEGVLVSEGLRDPASRAAFLRTNELAKQGVPFSQVVSGGYAKGGIIDKVKDWGNDTIEWVKDAAGFAADIVTDPSGALKKLVDGALSGIPDAGVFSDMVKAVPRNIATALGDVVGSLLSPGAGDGGGGSVGNIPPGPRSGAVAKAATKLGARYVWGAAGPNTFDCSGLVLWAYQQALNTRLPRTANAQYGASKKISKSQAIPGDIVHWPGHIGLYAGGNSVLHASHSRWKVMYSGLWGNPGFGHFASGGIVPGAGGAGSSVKPMLYDKGGWLQPGYTLVNNASGTPEPIFPGKQGASIIQMLEAGGKGGRDITIPITATQLSEADVDRLADEILRRLHAQLSEIGD</sequence>
<dbReference type="InterPro" id="IPR000064">
    <property type="entry name" value="NLP_P60_dom"/>
</dbReference>
<evidence type="ECO:0000313" key="9">
    <source>
        <dbReference type="Proteomes" id="UP001164305"/>
    </source>
</evidence>
<feature type="compositionally biased region" description="Polar residues" evidence="5">
    <location>
        <begin position="122"/>
        <end position="132"/>
    </location>
</feature>
<dbReference type="InterPro" id="IPR013491">
    <property type="entry name" value="Tape_meas_N"/>
</dbReference>
<name>A0ABY6FYS3_9MICO</name>
<evidence type="ECO:0000256" key="3">
    <source>
        <dbReference type="ARBA" id="ARBA00022801"/>
    </source>
</evidence>
<evidence type="ECO:0000256" key="6">
    <source>
        <dbReference type="SAM" id="Phobius"/>
    </source>
</evidence>
<comment type="similarity">
    <text evidence="1">Belongs to the peptidase C40 family.</text>
</comment>
<dbReference type="Gene3D" id="3.90.1720.10">
    <property type="entry name" value="endopeptidase domain like (from Nostoc punctiforme)"/>
    <property type="match status" value="1"/>
</dbReference>
<feature type="transmembrane region" description="Helical" evidence="6">
    <location>
        <begin position="1003"/>
        <end position="1026"/>
    </location>
</feature>
<dbReference type="Pfam" id="PF00877">
    <property type="entry name" value="NLPC_P60"/>
    <property type="match status" value="1"/>
</dbReference>
<feature type="transmembrane region" description="Helical" evidence="6">
    <location>
        <begin position="950"/>
        <end position="973"/>
    </location>
</feature>
<feature type="transmembrane region" description="Helical" evidence="6">
    <location>
        <begin position="606"/>
        <end position="626"/>
    </location>
</feature>
<proteinExistence type="inferred from homology"/>
<feature type="transmembrane region" description="Helical" evidence="6">
    <location>
        <begin position="633"/>
        <end position="652"/>
    </location>
</feature>
<keyword evidence="6" id="KW-1133">Transmembrane helix</keyword>